<accession>A0A9D4QKI8</accession>
<dbReference type="AlphaFoldDB" id="A0A9D4QKI8"/>
<feature type="region of interest" description="Disordered" evidence="1">
    <location>
        <begin position="1"/>
        <end position="22"/>
    </location>
</feature>
<gene>
    <name evidence="2" type="ORF">DPMN_106939</name>
</gene>
<evidence type="ECO:0000313" key="3">
    <source>
        <dbReference type="Proteomes" id="UP000828390"/>
    </source>
</evidence>
<reference evidence="2" key="1">
    <citation type="journal article" date="2019" name="bioRxiv">
        <title>The Genome of the Zebra Mussel, Dreissena polymorpha: A Resource for Invasive Species Research.</title>
        <authorList>
            <person name="McCartney M.A."/>
            <person name="Auch B."/>
            <person name="Kono T."/>
            <person name="Mallez S."/>
            <person name="Zhang Y."/>
            <person name="Obille A."/>
            <person name="Becker A."/>
            <person name="Abrahante J.E."/>
            <person name="Garbe J."/>
            <person name="Badalamenti J.P."/>
            <person name="Herman A."/>
            <person name="Mangelson H."/>
            <person name="Liachko I."/>
            <person name="Sullivan S."/>
            <person name="Sone E.D."/>
            <person name="Koren S."/>
            <person name="Silverstein K.A.T."/>
            <person name="Beckman K.B."/>
            <person name="Gohl D.M."/>
        </authorList>
    </citation>
    <scope>NUCLEOTIDE SEQUENCE</scope>
    <source>
        <strain evidence="2">Duluth1</strain>
        <tissue evidence="2">Whole animal</tissue>
    </source>
</reference>
<proteinExistence type="predicted"/>
<comment type="caution">
    <text evidence="2">The sequence shown here is derived from an EMBL/GenBank/DDBJ whole genome shotgun (WGS) entry which is preliminary data.</text>
</comment>
<dbReference type="Proteomes" id="UP000828390">
    <property type="component" value="Unassembled WGS sequence"/>
</dbReference>
<dbReference type="EMBL" id="JAIWYP010000004">
    <property type="protein sequence ID" value="KAH3833627.1"/>
    <property type="molecule type" value="Genomic_DNA"/>
</dbReference>
<evidence type="ECO:0000313" key="2">
    <source>
        <dbReference type="EMBL" id="KAH3833627.1"/>
    </source>
</evidence>
<keyword evidence="3" id="KW-1185">Reference proteome</keyword>
<sequence length="188" mass="21130">MVRTQTSASAKKRLKKTRDARYRRGKRERIIDIGDQCDRWRRVKEATGVETDEKMMEILIDAYLDSHCKDIPELINPGKRKLETPPAGVNKRLNIRMESTPIPGTSSKIPELPISSVSEASSTDVWERQGIAVTSREPKIVTALITKGTRVGDLTTSDTDDLYDVDYDPNDPTYDPGSFELSIVYTGL</sequence>
<protein>
    <submittedName>
        <fullName evidence="2">Uncharacterized protein</fullName>
    </submittedName>
</protein>
<name>A0A9D4QKI8_DREPO</name>
<evidence type="ECO:0000256" key="1">
    <source>
        <dbReference type="SAM" id="MobiDB-lite"/>
    </source>
</evidence>
<reference evidence="2" key="2">
    <citation type="submission" date="2020-11" db="EMBL/GenBank/DDBJ databases">
        <authorList>
            <person name="McCartney M.A."/>
            <person name="Auch B."/>
            <person name="Kono T."/>
            <person name="Mallez S."/>
            <person name="Becker A."/>
            <person name="Gohl D.M."/>
            <person name="Silverstein K.A.T."/>
            <person name="Koren S."/>
            <person name="Bechman K.B."/>
            <person name="Herman A."/>
            <person name="Abrahante J.E."/>
            <person name="Garbe J."/>
        </authorList>
    </citation>
    <scope>NUCLEOTIDE SEQUENCE</scope>
    <source>
        <strain evidence="2">Duluth1</strain>
        <tissue evidence="2">Whole animal</tissue>
    </source>
</reference>
<organism evidence="2 3">
    <name type="scientific">Dreissena polymorpha</name>
    <name type="common">Zebra mussel</name>
    <name type="synonym">Mytilus polymorpha</name>
    <dbReference type="NCBI Taxonomy" id="45954"/>
    <lineage>
        <taxon>Eukaryota</taxon>
        <taxon>Metazoa</taxon>
        <taxon>Spiralia</taxon>
        <taxon>Lophotrochozoa</taxon>
        <taxon>Mollusca</taxon>
        <taxon>Bivalvia</taxon>
        <taxon>Autobranchia</taxon>
        <taxon>Heteroconchia</taxon>
        <taxon>Euheterodonta</taxon>
        <taxon>Imparidentia</taxon>
        <taxon>Neoheterodontei</taxon>
        <taxon>Myida</taxon>
        <taxon>Dreissenoidea</taxon>
        <taxon>Dreissenidae</taxon>
        <taxon>Dreissena</taxon>
    </lineage>
</organism>